<protein>
    <submittedName>
        <fullName evidence="1">Uncharacterized protein</fullName>
    </submittedName>
</protein>
<keyword evidence="2" id="KW-1185">Reference proteome</keyword>
<accession>A0A425Y6Z5</accession>
<dbReference type="AlphaFoldDB" id="A0A425Y6Z5"/>
<reference evidence="1 2" key="1">
    <citation type="submission" date="2018-07" db="EMBL/GenBank/DDBJ databases">
        <title>Draft genome sequence of Ancylomarina sp. M1P.</title>
        <authorList>
            <person name="Yadav S."/>
            <person name="Villanueva L."/>
            <person name="Damste J.S.S."/>
        </authorList>
    </citation>
    <scope>NUCLEOTIDE SEQUENCE [LARGE SCALE GENOMIC DNA]</scope>
    <source>
        <strain evidence="1 2">M1P</strain>
    </source>
</reference>
<dbReference type="EMBL" id="QQWG01000002">
    <property type="protein sequence ID" value="RRG24238.1"/>
    <property type="molecule type" value="Genomic_DNA"/>
</dbReference>
<evidence type="ECO:0000313" key="1">
    <source>
        <dbReference type="EMBL" id="RRG24238.1"/>
    </source>
</evidence>
<proteinExistence type="predicted"/>
<gene>
    <name evidence="1" type="ORF">DWB61_03740</name>
</gene>
<name>A0A425Y6Z5_9BACT</name>
<comment type="caution">
    <text evidence="1">The sequence shown here is derived from an EMBL/GenBank/DDBJ whole genome shotgun (WGS) entry which is preliminary data.</text>
</comment>
<dbReference type="Proteomes" id="UP000285794">
    <property type="component" value="Unassembled WGS sequence"/>
</dbReference>
<dbReference type="RefSeq" id="WP_125029548.1">
    <property type="nucleotide sequence ID" value="NZ_JAPXVP010000002.1"/>
</dbReference>
<evidence type="ECO:0000313" key="2">
    <source>
        <dbReference type="Proteomes" id="UP000285794"/>
    </source>
</evidence>
<organism evidence="1 2">
    <name type="scientific">Ancylomarina euxinus</name>
    <dbReference type="NCBI Taxonomy" id="2283627"/>
    <lineage>
        <taxon>Bacteria</taxon>
        <taxon>Pseudomonadati</taxon>
        <taxon>Bacteroidota</taxon>
        <taxon>Bacteroidia</taxon>
        <taxon>Marinilabiliales</taxon>
        <taxon>Marinifilaceae</taxon>
        <taxon>Ancylomarina</taxon>
    </lineage>
</organism>
<dbReference type="OrthoDB" id="1120744at2"/>
<sequence length="116" mass="13171">MRLFEGIQKIIETGTRLRVSVPVSKSIILSNKTTGNILIYPDMSSKIGFPLKPKEDLEIDYIDKEATFHVELEADLIKDEEGFYIISQTDLTERTKEGQRVINTVVVNNQNTEKNG</sequence>